<dbReference type="PRINTS" id="PR00344">
    <property type="entry name" value="BCTRLSENSOR"/>
</dbReference>
<dbReference type="SUPFAM" id="SSF55874">
    <property type="entry name" value="ATPase domain of HSP90 chaperone/DNA topoisomerase II/histidine kinase"/>
    <property type="match status" value="1"/>
</dbReference>
<evidence type="ECO:0000256" key="8">
    <source>
        <dbReference type="SAM" id="Phobius"/>
    </source>
</evidence>
<evidence type="ECO:0000256" key="5">
    <source>
        <dbReference type="ARBA" id="ARBA00022777"/>
    </source>
</evidence>
<dbReference type="PROSITE" id="PS50109">
    <property type="entry name" value="HIS_KIN"/>
    <property type="match status" value="1"/>
</dbReference>
<evidence type="ECO:0000256" key="6">
    <source>
        <dbReference type="ARBA" id="ARBA00023012"/>
    </source>
</evidence>
<comment type="caution">
    <text evidence="10">The sequence shown here is derived from an EMBL/GenBank/DDBJ whole genome shotgun (WGS) entry which is preliminary data.</text>
</comment>
<keyword evidence="8" id="KW-1133">Transmembrane helix</keyword>
<organism evidence="10 11">
    <name type="scientific">Pelobium manganitolerans</name>
    <dbReference type="NCBI Taxonomy" id="1842495"/>
    <lineage>
        <taxon>Bacteria</taxon>
        <taxon>Pseudomonadati</taxon>
        <taxon>Bacteroidota</taxon>
        <taxon>Sphingobacteriia</taxon>
        <taxon>Sphingobacteriales</taxon>
        <taxon>Sphingobacteriaceae</taxon>
        <taxon>Pelobium</taxon>
    </lineage>
</organism>
<sequence>MKSLSRFLCRLPKLFIGSETDFSLEHRIFHIFSFSVCLTTVLTFFVNVTLGFFESAIIGIIVCLIQGVILYISRVERKLNLAVAITGVELHLALILSYFTNSGIAGPTALLLLGVLYLMTSVAHKKRLLFWIVLNVLTVGGLYYAEYSRPDTILVSYHTRAAQYIDNLATYILILVLMSISIFYTRRAYNRQRANLEEKATALEQLNASKNKLFSIVSHDLRAPVGAVKQYLDFLRTNELSAEERKTIEDALIKSTNDAYELLDKLLIWAKGQLGGTRAHLVSLDAAVSLANLLKQVEEKANEKQISFKSSFACPRILADEHMLNLIIRNLLYNALKFSEVGGEVSLTLSVENGEALFKVTDSGMGISLENQQKIFSLDVQSTLGTHKEKGTGLGLLLCKEYAGLQNGAIWFYSEPKKGSVFYLSLPLSA</sequence>
<keyword evidence="5" id="KW-0418">Kinase</keyword>
<keyword evidence="7" id="KW-0175">Coiled coil</keyword>
<feature type="coiled-coil region" evidence="7">
    <location>
        <begin position="186"/>
        <end position="213"/>
    </location>
</feature>
<dbReference type="InterPro" id="IPR050736">
    <property type="entry name" value="Sensor_HK_Regulatory"/>
</dbReference>
<accession>A0A419SBW7</accession>
<dbReference type="PANTHER" id="PTHR43711:SF1">
    <property type="entry name" value="HISTIDINE KINASE 1"/>
    <property type="match status" value="1"/>
</dbReference>
<keyword evidence="8" id="KW-0472">Membrane</keyword>
<dbReference type="EMBL" id="MBTA01000001">
    <property type="protein sequence ID" value="RKD20321.1"/>
    <property type="molecule type" value="Genomic_DNA"/>
</dbReference>
<dbReference type="RefSeq" id="WP_120180240.1">
    <property type="nucleotide sequence ID" value="NZ_MBTA01000001.1"/>
</dbReference>
<dbReference type="GO" id="GO:0000155">
    <property type="term" value="F:phosphorelay sensor kinase activity"/>
    <property type="evidence" value="ECO:0007669"/>
    <property type="project" value="InterPro"/>
</dbReference>
<feature type="transmembrane region" description="Helical" evidence="8">
    <location>
        <begin position="79"/>
        <end position="98"/>
    </location>
</feature>
<name>A0A419SBW7_9SPHI</name>
<dbReference type="PANTHER" id="PTHR43711">
    <property type="entry name" value="TWO-COMPONENT HISTIDINE KINASE"/>
    <property type="match status" value="1"/>
</dbReference>
<dbReference type="CDD" id="cd00082">
    <property type="entry name" value="HisKA"/>
    <property type="match status" value="1"/>
</dbReference>
<evidence type="ECO:0000256" key="1">
    <source>
        <dbReference type="ARBA" id="ARBA00000085"/>
    </source>
</evidence>
<feature type="transmembrane region" description="Helical" evidence="8">
    <location>
        <begin position="128"/>
        <end position="145"/>
    </location>
</feature>
<dbReference type="SMART" id="SM00388">
    <property type="entry name" value="HisKA"/>
    <property type="match status" value="1"/>
</dbReference>
<dbReference type="OrthoDB" id="9810447at2"/>
<dbReference type="InterPro" id="IPR036097">
    <property type="entry name" value="HisK_dim/P_sf"/>
</dbReference>
<dbReference type="InterPro" id="IPR036890">
    <property type="entry name" value="HATPase_C_sf"/>
</dbReference>
<dbReference type="EC" id="2.7.13.3" evidence="2"/>
<feature type="domain" description="Histidine kinase" evidence="9">
    <location>
        <begin position="216"/>
        <end position="430"/>
    </location>
</feature>
<dbReference type="SMART" id="SM00387">
    <property type="entry name" value="HATPase_c"/>
    <property type="match status" value="1"/>
</dbReference>
<reference evidence="10 11" key="1">
    <citation type="submission" date="2016-07" db="EMBL/GenBank/DDBJ databases">
        <title>Genome of Pelobium manganitolerans.</title>
        <authorList>
            <person name="Wu S."/>
            <person name="Wang G."/>
        </authorList>
    </citation>
    <scope>NUCLEOTIDE SEQUENCE [LARGE SCALE GENOMIC DNA]</scope>
    <source>
        <strain evidence="10 11">YS-25</strain>
    </source>
</reference>
<evidence type="ECO:0000256" key="4">
    <source>
        <dbReference type="ARBA" id="ARBA00022679"/>
    </source>
</evidence>
<dbReference type="Pfam" id="PF02518">
    <property type="entry name" value="HATPase_c"/>
    <property type="match status" value="1"/>
</dbReference>
<keyword evidence="11" id="KW-1185">Reference proteome</keyword>
<evidence type="ECO:0000313" key="10">
    <source>
        <dbReference type="EMBL" id="RKD20321.1"/>
    </source>
</evidence>
<dbReference type="Gene3D" id="1.10.287.130">
    <property type="match status" value="1"/>
</dbReference>
<dbReference type="InterPro" id="IPR004358">
    <property type="entry name" value="Sig_transdc_His_kin-like_C"/>
</dbReference>
<evidence type="ECO:0000313" key="11">
    <source>
        <dbReference type="Proteomes" id="UP000283433"/>
    </source>
</evidence>
<dbReference type="Gene3D" id="3.30.565.10">
    <property type="entry name" value="Histidine kinase-like ATPase, C-terminal domain"/>
    <property type="match status" value="1"/>
</dbReference>
<dbReference type="Proteomes" id="UP000283433">
    <property type="component" value="Unassembled WGS sequence"/>
</dbReference>
<proteinExistence type="predicted"/>
<gene>
    <name evidence="10" type="ORF">BCY91_01505</name>
</gene>
<evidence type="ECO:0000256" key="7">
    <source>
        <dbReference type="SAM" id="Coils"/>
    </source>
</evidence>
<keyword evidence="4" id="KW-0808">Transferase</keyword>
<keyword evidence="6" id="KW-0902">Two-component regulatory system</keyword>
<dbReference type="InterPro" id="IPR003661">
    <property type="entry name" value="HisK_dim/P_dom"/>
</dbReference>
<evidence type="ECO:0000256" key="2">
    <source>
        <dbReference type="ARBA" id="ARBA00012438"/>
    </source>
</evidence>
<keyword evidence="3" id="KW-0597">Phosphoprotein</keyword>
<keyword evidence="8" id="KW-0812">Transmembrane</keyword>
<dbReference type="InterPro" id="IPR003594">
    <property type="entry name" value="HATPase_dom"/>
</dbReference>
<evidence type="ECO:0000256" key="3">
    <source>
        <dbReference type="ARBA" id="ARBA00022553"/>
    </source>
</evidence>
<dbReference type="SUPFAM" id="SSF47384">
    <property type="entry name" value="Homodimeric domain of signal transducing histidine kinase"/>
    <property type="match status" value="1"/>
</dbReference>
<dbReference type="AlphaFoldDB" id="A0A419SBW7"/>
<feature type="transmembrane region" description="Helical" evidence="8">
    <location>
        <begin position="52"/>
        <end position="72"/>
    </location>
</feature>
<feature type="transmembrane region" description="Helical" evidence="8">
    <location>
        <begin position="104"/>
        <end position="123"/>
    </location>
</feature>
<comment type="catalytic activity">
    <reaction evidence="1">
        <text>ATP + protein L-histidine = ADP + protein N-phospho-L-histidine.</text>
        <dbReference type="EC" id="2.7.13.3"/>
    </reaction>
</comment>
<feature type="transmembrane region" description="Helical" evidence="8">
    <location>
        <begin position="28"/>
        <end position="46"/>
    </location>
</feature>
<protein>
    <recommendedName>
        <fullName evidence="2">histidine kinase</fullName>
        <ecNumber evidence="2">2.7.13.3</ecNumber>
    </recommendedName>
</protein>
<dbReference type="InterPro" id="IPR005467">
    <property type="entry name" value="His_kinase_dom"/>
</dbReference>
<evidence type="ECO:0000259" key="9">
    <source>
        <dbReference type="PROSITE" id="PS50109"/>
    </source>
</evidence>
<feature type="transmembrane region" description="Helical" evidence="8">
    <location>
        <begin position="165"/>
        <end position="184"/>
    </location>
</feature>